<dbReference type="SUPFAM" id="SSF52402">
    <property type="entry name" value="Adenine nucleotide alpha hydrolases-like"/>
    <property type="match status" value="1"/>
</dbReference>
<gene>
    <name evidence="2" type="ORF">F0562_032730</name>
</gene>
<dbReference type="Proteomes" id="UP000325577">
    <property type="component" value="Linkage Group LG19"/>
</dbReference>
<organism evidence="2 3">
    <name type="scientific">Nyssa sinensis</name>
    <dbReference type="NCBI Taxonomy" id="561372"/>
    <lineage>
        <taxon>Eukaryota</taxon>
        <taxon>Viridiplantae</taxon>
        <taxon>Streptophyta</taxon>
        <taxon>Embryophyta</taxon>
        <taxon>Tracheophyta</taxon>
        <taxon>Spermatophyta</taxon>
        <taxon>Magnoliopsida</taxon>
        <taxon>eudicotyledons</taxon>
        <taxon>Gunneridae</taxon>
        <taxon>Pentapetalae</taxon>
        <taxon>asterids</taxon>
        <taxon>Cornales</taxon>
        <taxon>Nyssaceae</taxon>
        <taxon>Nyssa</taxon>
    </lineage>
</organism>
<evidence type="ECO:0000259" key="1">
    <source>
        <dbReference type="Pfam" id="PF00582"/>
    </source>
</evidence>
<dbReference type="PANTHER" id="PTHR31964:SF113">
    <property type="entry name" value="USPA DOMAIN-CONTAINING PROTEIN"/>
    <property type="match status" value="1"/>
</dbReference>
<dbReference type="EMBL" id="CM018042">
    <property type="protein sequence ID" value="KAA8532697.1"/>
    <property type="molecule type" value="Genomic_DNA"/>
</dbReference>
<protein>
    <recommendedName>
        <fullName evidence="1">UspA domain-containing protein</fullName>
    </recommendedName>
</protein>
<dbReference type="PRINTS" id="PR01438">
    <property type="entry name" value="UNVRSLSTRESS"/>
</dbReference>
<evidence type="ECO:0000313" key="3">
    <source>
        <dbReference type="Proteomes" id="UP000325577"/>
    </source>
</evidence>
<accession>A0A5J5ATH8</accession>
<feature type="domain" description="UspA" evidence="1">
    <location>
        <begin position="87"/>
        <end position="234"/>
    </location>
</feature>
<dbReference type="InterPro" id="IPR006016">
    <property type="entry name" value="UspA"/>
</dbReference>
<dbReference type="Pfam" id="PF00582">
    <property type="entry name" value="Usp"/>
    <property type="match status" value="1"/>
</dbReference>
<dbReference type="InterPro" id="IPR014729">
    <property type="entry name" value="Rossmann-like_a/b/a_fold"/>
</dbReference>
<reference evidence="2 3" key="1">
    <citation type="submission" date="2019-09" db="EMBL/GenBank/DDBJ databases">
        <title>A chromosome-level genome assembly of the Chinese tupelo Nyssa sinensis.</title>
        <authorList>
            <person name="Yang X."/>
            <person name="Kang M."/>
            <person name="Yang Y."/>
            <person name="Xiong H."/>
            <person name="Wang M."/>
            <person name="Zhang Z."/>
            <person name="Wang Z."/>
            <person name="Wu H."/>
            <person name="Ma T."/>
            <person name="Liu J."/>
            <person name="Xi Z."/>
        </authorList>
    </citation>
    <scope>NUCLEOTIDE SEQUENCE [LARGE SCALE GENOMIC DNA]</scope>
    <source>
        <strain evidence="2">J267</strain>
        <tissue evidence="2">Leaf</tissue>
    </source>
</reference>
<keyword evidence="3" id="KW-1185">Reference proteome</keyword>
<dbReference type="Gene3D" id="3.40.50.620">
    <property type="entry name" value="HUPs"/>
    <property type="match status" value="1"/>
</dbReference>
<dbReference type="InterPro" id="IPR006015">
    <property type="entry name" value="Universal_stress_UspA"/>
</dbReference>
<dbReference type="PANTHER" id="PTHR31964">
    <property type="entry name" value="ADENINE NUCLEOTIDE ALPHA HYDROLASES-LIKE SUPERFAMILY PROTEIN"/>
    <property type="match status" value="1"/>
</dbReference>
<dbReference type="CDD" id="cd23659">
    <property type="entry name" value="USP_At3g01520-like"/>
    <property type="match status" value="1"/>
</dbReference>
<dbReference type="OrthoDB" id="843225at2759"/>
<evidence type="ECO:0000313" key="2">
    <source>
        <dbReference type="EMBL" id="KAA8532697.1"/>
    </source>
</evidence>
<sequence length="237" mass="26743">MSVRARQKPPCQHTDLIRGKHRIDTFALSGLNDLPPIIQYTHIYTLYSRTFDYIFTYIEKEEQRDLWSEVEALKEKMEVEGRIGSKKKVMVAIDESECSHYAFEWALQNLRDSIANSELLIFTAQPISEYSYLYASSFGVTSPDLVRSFQENQKKAALVLLEKAKNICSNYGIVAETITEVADPKEAICEAVEKLDIQLLVLGSHGRGALTRAFLGSVSNYCANHAKCPVLIVRKTG</sequence>
<proteinExistence type="predicted"/>
<name>A0A5J5ATH8_9ASTE</name>
<dbReference type="AlphaFoldDB" id="A0A5J5ATH8"/>